<dbReference type="GO" id="GO:0006508">
    <property type="term" value="P:proteolysis"/>
    <property type="evidence" value="ECO:0007669"/>
    <property type="project" value="UniProtKB-KW"/>
</dbReference>
<sequence length="658" mass="72470">MFEHFTSEAIRVIMLAQEEARRLGHNFVGTEQILLGLMGEGTGVAAKVLAELGVNLKEARREVEKIIGRGSGFVPPEIPFTPKVKSLFEQSFREAHGLGHNYINTEHLLLGLTEAGEGVAAKVLQNLGVDLPMIRSAVMNRLGEDTAVVTGGRSNSQRNQNLTVEEFGRNLTKLAQDGRLDPVIGRQKEIERTVQILGRRTKNNPVLIGEPGVGKTAIAEGLAQRIINQDVPEVLLDKQVISLDMGSLVAGTRFRGDFEERLKKVMEEVRTAGNIILVIDEIHTLVGAGGTEGGLDAANILKPALARGELQCIGATTLDEYRQHIERDAALERRFQPILVGEPSVAETVDILYGLRSAYEQHHKVHITDEALVAAAELADRYISDRFLPDKAIDLIDEAGSRVRLRHSRIVNNKELKQELNTAIKAKSEAIRTQDFGKAGKLRIQELALQARLDLEENHETLNIPLVNEEDIAQIVASWTGVPVNKLTESESELLLHLEDTLHKRLIGQEQAVTSVSRAIRRARVGLKSPNRPIASFIFSGPTGVGKTELAKALAAYFFGSEESMVRLDMSEYMESHNVSKLIGSPPGYVGYDEGGQLTEAVRRKPYTVLLFDEIEKAHPDVFNMLLQILDDGHLTDAKGRKVDFKNTLIILTSNIGS</sequence>
<evidence type="ECO:0000256" key="5">
    <source>
        <dbReference type="ARBA" id="ARBA00022840"/>
    </source>
</evidence>
<dbReference type="FunFam" id="3.40.50.300:FF:000025">
    <property type="entry name" value="ATP-dependent Clp protease subunit"/>
    <property type="match status" value="1"/>
</dbReference>
<gene>
    <name evidence="11" type="ORF">CUN59_20635</name>
</gene>
<keyword evidence="3 9" id="KW-0677">Repeat</keyword>
<dbReference type="InterPro" id="IPR018368">
    <property type="entry name" value="ClpA/B_CS1"/>
</dbReference>
<evidence type="ECO:0000256" key="7">
    <source>
        <dbReference type="ARBA" id="ARBA00023186"/>
    </source>
</evidence>
<dbReference type="Pfam" id="PF00004">
    <property type="entry name" value="AAA"/>
    <property type="match status" value="1"/>
</dbReference>
<evidence type="ECO:0000256" key="4">
    <source>
        <dbReference type="ARBA" id="ARBA00022741"/>
    </source>
</evidence>
<dbReference type="GO" id="GO:0034605">
    <property type="term" value="P:cellular response to heat"/>
    <property type="evidence" value="ECO:0007669"/>
    <property type="project" value="TreeGrafter"/>
</dbReference>
<comment type="caution">
    <text evidence="11">The sequence shown here is derived from an EMBL/GenBank/DDBJ whole genome shotgun (WGS) entry which is preliminary data.</text>
</comment>
<evidence type="ECO:0000256" key="3">
    <source>
        <dbReference type="ARBA" id="ARBA00022737"/>
    </source>
</evidence>
<dbReference type="GO" id="GO:0005524">
    <property type="term" value="F:ATP binding"/>
    <property type="evidence" value="ECO:0007669"/>
    <property type="project" value="UniProtKB-KW"/>
</dbReference>
<proteinExistence type="inferred from homology"/>
<dbReference type="PANTHER" id="PTHR11638:SF155">
    <property type="entry name" value="CHAPERONE PROTEIN CLPC1, CHLOROPLASTIC-LIKE"/>
    <property type="match status" value="1"/>
</dbReference>
<feature type="domain" description="Clp R" evidence="10">
    <location>
        <begin position="2"/>
        <end position="144"/>
    </location>
</feature>
<dbReference type="RefSeq" id="WP_104389561.1">
    <property type="nucleotide sequence ID" value="NZ_PGEM01000221.1"/>
</dbReference>
<dbReference type="InterPro" id="IPR003959">
    <property type="entry name" value="ATPase_AAA_core"/>
</dbReference>
<keyword evidence="11" id="KW-0645">Protease</keyword>
<dbReference type="PROSITE" id="PS00870">
    <property type="entry name" value="CLPAB_1"/>
    <property type="match status" value="1"/>
</dbReference>
<dbReference type="PROSITE" id="PS51903">
    <property type="entry name" value="CLP_R"/>
    <property type="match status" value="1"/>
</dbReference>
<feature type="non-terminal residue" evidence="11">
    <location>
        <position position="658"/>
    </location>
</feature>
<dbReference type="Gene3D" id="3.40.50.300">
    <property type="entry name" value="P-loop containing nucleotide triphosphate hydrolases"/>
    <property type="match status" value="2"/>
</dbReference>
<dbReference type="GO" id="GO:0016887">
    <property type="term" value="F:ATP hydrolysis activity"/>
    <property type="evidence" value="ECO:0007669"/>
    <property type="project" value="InterPro"/>
</dbReference>
<keyword evidence="11" id="KW-0378">Hydrolase</keyword>
<keyword evidence="5 11" id="KW-0067">ATP-binding</keyword>
<evidence type="ECO:0000313" key="12">
    <source>
        <dbReference type="Proteomes" id="UP000239589"/>
    </source>
</evidence>
<evidence type="ECO:0000256" key="1">
    <source>
        <dbReference type="ARBA" id="ARBA00004496"/>
    </source>
</evidence>
<dbReference type="InterPro" id="IPR004176">
    <property type="entry name" value="Clp_R_N"/>
</dbReference>
<dbReference type="InterPro" id="IPR003593">
    <property type="entry name" value="AAA+_ATPase"/>
</dbReference>
<name>A0A2S6CP16_9CYAN</name>
<keyword evidence="12" id="KW-1185">Reference proteome</keyword>
<evidence type="ECO:0000256" key="2">
    <source>
        <dbReference type="ARBA" id="ARBA00008675"/>
    </source>
</evidence>
<dbReference type="OrthoDB" id="438311at2"/>
<dbReference type="FunFam" id="1.10.1780.10:FF:000004">
    <property type="entry name" value="ATP-dependent Clp protease ATP-binding subunit ClpC"/>
    <property type="match status" value="1"/>
</dbReference>
<dbReference type="Pfam" id="PF02861">
    <property type="entry name" value="Clp_N"/>
    <property type="match status" value="1"/>
</dbReference>
<dbReference type="InterPro" id="IPR027417">
    <property type="entry name" value="P-loop_NTPase"/>
</dbReference>
<dbReference type="SUPFAM" id="SSF81923">
    <property type="entry name" value="Double Clp-N motif"/>
    <property type="match status" value="1"/>
</dbReference>
<keyword evidence="4" id="KW-0547">Nucleotide-binding</keyword>
<dbReference type="Gene3D" id="1.10.8.60">
    <property type="match status" value="1"/>
</dbReference>
<comment type="subcellular location">
    <subcellularLocation>
        <location evidence="1">Cytoplasm</location>
    </subcellularLocation>
</comment>
<accession>A0A2S6CP16</accession>
<evidence type="ECO:0000259" key="10">
    <source>
        <dbReference type="PROSITE" id="PS51903"/>
    </source>
</evidence>
<dbReference type="Pfam" id="PF17871">
    <property type="entry name" value="AAA_lid_9"/>
    <property type="match status" value="1"/>
</dbReference>
<dbReference type="EMBL" id="PGEM01000221">
    <property type="protein sequence ID" value="PPJ61495.1"/>
    <property type="molecule type" value="Genomic_DNA"/>
</dbReference>
<dbReference type="Gene3D" id="4.10.860.10">
    <property type="entry name" value="UVR domain"/>
    <property type="match status" value="1"/>
</dbReference>
<dbReference type="InterPro" id="IPR036628">
    <property type="entry name" value="Clp_N_dom_sf"/>
</dbReference>
<dbReference type="PRINTS" id="PR00300">
    <property type="entry name" value="CLPPROTEASEA"/>
</dbReference>
<organism evidence="11 12">
    <name type="scientific">Cuspidothrix issatschenkoi CHARLIE-1</name>
    <dbReference type="NCBI Taxonomy" id="2052836"/>
    <lineage>
        <taxon>Bacteria</taxon>
        <taxon>Bacillati</taxon>
        <taxon>Cyanobacteriota</taxon>
        <taxon>Cyanophyceae</taxon>
        <taxon>Nostocales</taxon>
        <taxon>Aphanizomenonaceae</taxon>
        <taxon>Cuspidothrix</taxon>
    </lineage>
</organism>
<dbReference type="Pfam" id="PF07724">
    <property type="entry name" value="AAA_2"/>
    <property type="match status" value="1"/>
</dbReference>
<dbReference type="PANTHER" id="PTHR11638">
    <property type="entry name" value="ATP-DEPENDENT CLP PROTEASE"/>
    <property type="match status" value="1"/>
</dbReference>
<dbReference type="InterPro" id="IPR001270">
    <property type="entry name" value="ClpA/B"/>
</dbReference>
<dbReference type="Gene3D" id="1.10.1780.10">
    <property type="entry name" value="Clp, N-terminal domain"/>
    <property type="match status" value="1"/>
</dbReference>
<dbReference type="Proteomes" id="UP000239589">
    <property type="component" value="Unassembled WGS sequence"/>
</dbReference>
<dbReference type="SMART" id="SM00382">
    <property type="entry name" value="AAA"/>
    <property type="match status" value="2"/>
</dbReference>
<evidence type="ECO:0000256" key="8">
    <source>
        <dbReference type="ARBA" id="ARBA00026057"/>
    </source>
</evidence>
<dbReference type="GO" id="GO:0005737">
    <property type="term" value="C:cytoplasm"/>
    <property type="evidence" value="ECO:0007669"/>
    <property type="project" value="UniProtKB-SubCell"/>
</dbReference>
<dbReference type="AlphaFoldDB" id="A0A2S6CP16"/>
<keyword evidence="7" id="KW-0143">Chaperone</keyword>
<evidence type="ECO:0000256" key="6">
    <source>
        <dbReference type="ARBA" id="ARBA00023016"/>
    </source>
</evidence>
<reference evidence="11 12" key="1">
    <citation type="submission" date="2018-02" db="EMBL/GenBank/DDBJ databases">
        <title>Discovery of a pederin family compound in a non-symbiotic bloom-forming cyanobacterium.</title>
        <authorList>
            <person name="Kust A."/>
            <person name="Mares J."/>
            <person name="Jokela J."/>
            <person name="Urajova P."/>
            <person name="Hajek J."/>
            <person name="Saurav K."/>
            <person name="Voracova K."/>
            <person name="Fewer D.P."/>
            <person name="Haapaniemi E."/>
            <person name="Permi P."/>
            <person name="Rehakova K."/>
            <person name="Sivonen K."/>
            <person name="Hrouzek P."/>
        </authorList>
    </citation>
    <scope>NUCLEOTIDE SEQUENCE [LARGE SCALE GENOMIC DNA]</scope>
    <source>
        <strain evidence="11 12">CHARLIE-1</strain>
    </source>
</reference>
<protein>
    <submittedName>
        <fullName evidence="11">ATP-dependent Clp protease ATP-binding subunit ClpC</fullName>
    </submittedName>
</protein>
<dbReference type="GO" id="GO:0008233">
    <property type="term" value="F:peptidase activity"/>
    <property type="evidence" value="ECO:0007669"/>
    <property type="project" value="UniProtKB-KW"/>
</dbReference>
<evidence type="ECO:0000256" key="9">
    <source>
        <dbReference type="PROSITE-ProRule" id="PRU01251"/>
    </source>
</evidence>
<dbReference type="FunFam" id="3.40.50.300:FF:000010">
    <property type="entry name" value="Chaperone clpB 1, putative"/>
    <property type="match status" value="1"/>
</dbReference>
<comment type="subunit">
    <text evidence="8">Homohexamer. The oligomerization is ATP-dependent.</text>
</comment>
<evidence type="ECO:0000313" key="11">
    <source>
        <dbReference type="EMBL" id="PPJ61495.1"/>
    </source>
</evidence>
<dbReference type="InterPro" id="IPR050130">
    <property type="entry name" value="ClpA_ClpB"/>
</dbReference>
<comment type="similarity">
    <text evidence="2">Belongs to the ClpA/ClpB family.</text>
</comment>
<dbReference type="SUPFAM" id="SSF52540">
    <property type="entry name" value="P-loop containing nucleoside triphosphate hydrolases"/>
    <property type="match status" value="2"/>
</dbReference>
<dbReference type="CDD" id="cd00009">
    <property type="entry name" value="AAA"/>
    <property type="match status" value="1"/>
</dbReference>
<keyword evidence="6" id="KW-0346">Stress response</keyword>
<dbReference type="CDD" id="cd19499">
    <property type="entry name" value="RecA-like_ClpB_Hsp104-like"/>
    <property type="match status" value="1"/>
</dbReference>
<dbReference type="InterPro" id="IPR041546">
    <property type="entry name" value="ClpA/ClpB_AAA_lid"/>
</dbReference>